<dbReference type="SUPFAM" id="SSF57362">
    <property type="entry name" value="BPTI-like"/>
    <property type="match status" value="2"/>
</dbReference>
<dbReference type="FunFam" id="4.10.410.10:FF:000011">
    <property type="entry name" value="Tissue factor pathway inhibitor"/>
    <property type="match status" value="1"/>
</dbReference>
<evidence type="ECO:0000256" key="1">
    <source>
        <dbReference type="ARBA" id="ARBA00004613"/>
    </source>
</evidence>
<feature type="domain" description="BPTI/Kunitz inhibitor" evidence="6">
    <location>
        <begin position="70"/>
        <end position="120"/>
    </location>
</feature>
<dbReference type="InterPro" id="IPR036880">
    <property type="entry name" value="Kunitz_BPTI_sf"/>
</dbReference>
<keyword evidence="4" id="KW-0722">Serine protease inhibitor</keyword>
<evidence type="ECO:0000259" key="7">
    <source>
        <dbReference type="PROSITE" id="PS51252"/>
    </source>
</evidence>
<evidence type="ECO:0000313" key="8">
    <source>
        <dbReference type="Ensembl" id="ENSCSAVP00000008760.1"/>
    </source>
</evidence>
<dbReference type="InterPro" id="IPR004094">
    <property type="entry name" value="Antistasin-like"/>
</dbReference>
<dbReference type="GO" id="GO:0004867">
    <property type="term" value="F:serine-type endopeptidase inhibitor activity"/>
    <property type="evidence" value="ECO:0007669"/>
    <property type="project" value="UniProtKB-KW"/>
</dbReference>
<evidence type="ECO:0000256" key="3">
    <source>
        <dbReference type="ARBA" id="ARBA00022690"/>
    </source>
</evidence>
<keyword evidence="9" id="KW-1185">Reference proteome</keyword>
<feature type="domain" description="Antistasin-like" evidence="7">
    <location>
        <begin position="217"/>
        <end position="245"/>
    </location>
</feature>
<dbReference type="InterPro" id="IPR002223">
    <property type="entry name" value="Kunitz_BPTI"/>
</dbReference>
<evidence type="ECO:0000256" key="5">
    <source>
        <dbReference type="ARBA" id="ARBA00023157"/>
    </source>
</evidence>
<keyword evidence="3" id="KW-0646">Protease inhibitor</keyword>
<protein>
    <recommendedName>
        <fullName evidence="10">BPTI/Kunitz inhibitor domain-containing protein</fullName>
    </recommendedName>
</protein>
<organism evidence="8 9">
    <name type="scientific">Ciona savignyi</name>
    <name type="common">Pacific transparent sea squirt</name>
    <dbReference type="NCBI Taxonomy" id="51511"/>
    <lineage>
        <taxon>Eukaryota</taxon>
        <taxon>Metazoa</taxon>
        <taxon>Chordata</taxon>
        <taxon>Tunicata</taxon>
        <taxon>Ascidiacea</taxon>
        <taxon>Phlebobranchia</taxon>
        <taxon>Cionidae</taxon>
        <taxon>Ciona</taxon>
    </lineage>
</organism>
<keyword evidence="5" id="KW-1015">Disulfide bond</keyword>
<dbReference type="PRINTS" id="PR00759">
    <property type="entry name" value="BASICPTASE"/>
</dbReference>
<dbReference type="AlphaFoldDB" id="H2YTV0"/>
<reference evidence="8" key="3">
    <citation type="submission" date="2025-09" db="UniProtKB">
        <authorList>
            <consortium name="Ensembl"/>
        </authorList>
    </citation>
    <scope>IDENTIFICATION</scope>
</reference>
<feature type="domain" description="Antistasin-like" evidence="7">
    <location>
        <begin position="299"/>
        <end position="327"/>
    </location>
</feature>
<dbReference type="InterPro" id="IPR011061">
    <property type="entry name" value="Hirudin/antistatin"/>
</dbReference>
<evidence type="ECO:0000259" key="6">
    <source>
        <dbReference type="PROSITE" id="PS50279"/>
    </source>
</evidence>
<dbReference type="Ensembl" id="ENSCSAVT00000008872.1">
    <property type="protein sequence ID" value="ENSCSAVP00000008760.1"/>
    <property type="gene ID" value="ENSCSAVG00000005196.1"/>
</dbReference>
<dbReference type="PANTHER" id="PTHR10083:SF328">
    <property type="entry name" value="TISSUE FACTOR PATHWAY INHIBITOR"/>
    <property type="match status" value="1"/>
</dbReference>
<dbReference type="Pfam" id="PF00014">
    <property type="entry name" value="Kunitz_BPTI"/>
    <property type="match status" value="2"/>
</dbReference>
<dbReference type="PANTHER" id="PTHR10083">
    <property type="entry name" value="KUNITZ-TYPE PROTEASE INHIBITOR-RELATED"/>
    <property type="match status" value="1"/>
</dbReference>
<dbReference type="FunFam" id="4.10.410.10:FF:000020">
    <property type="entry name" value="Collagen, type VI, alpha 3"/>
    <property type="match status" value="1"/>
</dbReference>
<evidence type="ECO:0000313" key="9">
    <source>
        <dbReference type="Proteomes" id="UP000007875"/>
    </source>
</evidence>
<feature type="domain" description="BPTI/Kunitz inhibitor" evidence="6">
    <location>
        <begin position="1"/>
        <end position="50"/>
    </location>
</feature>
<dbReference type="HOGENOM" id="CLU_794439_0_0_1"/>
<evidence type="ECO:0000256" key="4">
    <source>
        <dbReference type="ARBA" id="ARBA00022900"/>
    </source>
</evidence>
<evidence type="ECO:0008006" key="10">
    <source>
        <dbReference type="Google" id="ProtNLM"/>
    </source>
</evidence>
<dbReference type="PROSITE" id="PS50279">
    <property type="entry name" value="BPTI_KUNITZ_2"/>
    <property type="match status" value="2"/>
</dbReference>
<dbReference type="Gene3D" id="2.10.22.10">
    <property type="entry name" value="Antistasin, domain 1"/>
    <property type="match status" value="4"/>
</dbReference>
<dbReference type="CDD" id="cd00109">
    <property type="entry name" value="Kunitz-type"/>
    <property type="match status" value="1"/>
</dbReference>
<sequence>MLMPSSGPCKGAHLRYYYDRASMSCQKFVYGGCKGNQNNFESLDACNTACSVKAVPLIRRASTGQDRGVCMLIPDAGPCKGSHLRYYYDRAAMSCQKFLYGGCHGNGNNFETLDACSSQCGVKSLFNEPVLHACPLHGCTPYRLKCGRGLGLKKDENGCTLCECATGVVATAEENVPCPFHSCTAEMLGCEYGLTVNDNGCEFCTCAPSPAVPAIPCPLHSCSLENMQCEFGLATNENGCELCECAIPPEVPNGTEAPAAVACPAHACSAENMGCTGGLATNENGCELCECAVAAPVMCPLHSCTAEAMGCLNGLATDERGCDMCECAGSKEEVARREVEKALGDILTE</sequence>
<dbReference type="PROSITE" id="PS00280">
    <property type="entry name" value="BPTI_KUNITZ_1"/>
    <property type="match status" value="2"/>
</dbReference>
<dbReference type="SUPFAM" id="SSF57262">
    <property type="entry name" value="Leech antihemostatic proteins"/>
    <property type="match status" value="3"/>
</dbReference>
<proteinExistence type="predicted"/>
<dbReference type="Gene3D" id="4.10.410.10">
    <property type="entry name" value="Pancreatic trypsin inhibitor Kunitz domain"/>
    <property type="match status" value="2"/>
</dbReference>
<comment type="subcellular location">
    <subcellularLocation>
        <location evidence="1">Secreted</location>
    </subcellularLocation>
</comment>
<reference evidence="9" key="1">
    <citation type="submission" date="2003-08" db="EMBL/GenBank/DDBJ databases">
        <authorList>
            <person name="Birren B."/>
            <person name="Nusbaum C."/>
            <person name="Abebe A."/>
            <person name="Abouelleil A."/>
            <person name="Adekoya E."/>
            <person name="Ait-zahra M."/>
            <person name="Allen N."/>
            <person name="Allen T."/>
            <person name="An P."/>
            <person name="Anderson M."/>
            <person name="Anderson S."/>
            <person name="Arachchi H."/>
            <person name="Armbruster J."/>
            <person name="Bachantsang P."/>
            <person name="Baldwin J."/>
            <person name="Barry A."/>
            <person name="Bayul T."/>
            <person name="Blitshsteyn B."/>
            <person name="Bloom T."/>
            <person name="Blye J."/>
            <person name="Boguslavskiy L."/>
            <person name="Borowsky M."/>
            <person name="Boukhgalter B."/>
            <person name="Brunache A."/>
            <person name="Butler J."/>
            <person name="Calixte N."/>
            <person name="Calvo S."/>
            <person name="Camarata J."/>
            <person name="Campo K."/>
            <person name="Chang J."/>
            <person name="Cheshatsang Y."/>
            <person name="Citroen M."/>
            <person name="Collymore A."/>
            <person name="Considine T."/>
            <person name="Cook A."/>
            <person name="Cooke P."/>
            <person name="Corum B."/>
            <person name="Cuomo C."/>
            <person name="David R."/>
            <person name="Dawoe T."/>
            <person name="Degray S."/>
            <person name="Dodge S."/>
            <person name="Dooley K."/>
            <person name="Dorje P."/>
            <person name="Dorjee K."/>
            <person name="Dorris L."/>
            <person name="Duffey N."/>
            <person name="Dupes A."/>
            <person name="Elkins T."/>
            <person name="Engels R."/>
            <person name="Erickson J."/>
            <person name="Farina A."/>
            <person name="Faro S."/>
            <person name="Ferreira P."/>
            <person name="Fischer H."/>
            <person name="Fitzgerald M."/>
            <person name="Foley K."/>
            <person name="Gage D."/>
            <person name="Galagan J."/>
            <person name="Gearin G."/>
            <person name="Gnerre S."/>
            <person name="Gnirke A."/>
            <person name="Goyette A."/>
            <person name="Graham J."/>
            <person name="Grandbois E."/>
            <person name="Gyaltsen K."/>
            <person name="Hafez N."/>
            <person name="Hagopian D."/>
            <person name="Hagos B."/>
            <person name="Hall J."/>
            <person name="Hatcher B."/>
            <person name="Heller A."/>
            <person name="Higgins H."/>
            <person name="Honan T."/>
            <person name="Horn A."/>
            <person name="Houde N."/>
            <person name="Hughes L."/>
            <person name="Hulme W."/>
            <person name="Husby E."/>
            <person name="Iliev I."/>
            <person name="Jaffe D."/>
            <person name="Jones C."/>
            <person name="Kamal M."/>
            <person name="Kamat A."/>
            <person name="Kamvysselis M."/>
            <person name="Karlsson E."/>
            <person name="Kells C."/>
            <person name="Kieu A."/>
            <person name="Kisner P."/>
            <person name="Kodira C."/>
            <person name="Kulbokas E."/>
            <person name="Labutti K."/>
            <person name="Lama D."/>
            <person name="Landers T."/>
            <person name="Leger J."/>
            <person name="Levine S."/>
            <person name="Lewis D."/>
            <person name="Lewis T."/>
            <person name="Lindblad-toh K."/>
            <person name="Liu X."/>
            <person name="Lokyitsang T."/>
            <person name="Lokyitsang Y."/>
            <person name="Lucien O."/>
            <person name="Lui A."/>
            <person name="Ma L.J."/>
            <person name="Mabbitt R."/>
            <person name="Macdonald J."/>
            <person name="Maclean C."/>
            <person name="Major J."/>
            <person name="Manning J."/>
            <person name="Marabella R."/>
            <person name="Maru K."/>
            <person name="Matthews C."/>
            <person name="Mauceli E."/>
            <person name="Mccarthy M."/>
            <person name="Mcdonough S."/>
            <person name="Mcghee T."/>
            <person name="Meldrim J."/>
            <person name="Meneus L."/>
            <person name="Mesirov J."/>
            <person name="Mihalev A."/>
            <person name="Mihova T."/>
            <person name="Mikkelsen T."/>
            <person name="Mlenga V."/>
            <person name="Moru K."/>
            <person name="Mozes J."/>
            <person name="Mulrain L."/>
            <person name="Munson G."/>
            <person name="Naylor J."/>
            <person name="Newes C."/>
            <person name="Nguyen C."/>
            <person name="Nguyen N."/>
            <person name="Nguyen T."/>
            <person name="Nicol R."/>
            <person name="Nielsen C."/>
            <person name="Nizzari M."/>
            <person name="Norbu C."/>
            <person name="Norbu N."/>
            <person name="O'donnell P."/>
            <person name="Okoawo O."/>
            <person name="O'leary S."/>
            <person name="Omotosho B."/>
            <person name="O'neill K."/>
            <person name="Osman S."/>
            <person name="Parker S."/>
            <person name="Perrin D."/>
            <person name="Phunkhang P."/>
            <person name="Piqani B."/>
            <person name="Purcell S."/>
            <person name="Rachupka T."/>
            <person name="Ramasamy U."/>
            <person name="Rameau R."/>
            <person name="Ray V."/>
            <person name="Raymond C."/>
            <person name="Retta R."/>
            <person name="Richardson S."/>
            <person name="Rise C."/>
            <person name="Rodriguez J."/>
            <person name="Rogers J."/>
            <person name="Rogov P."/>
            <person name="Rutman M."/>
            <person name="Schupbach R."/>
            <person name="Seaman C."/>
            <person name="Settipalli S."/>
            <person name="Sharpe T."/>
            <person name="Sheridan J."/>
            <person name="Sherpa N."/>
            <person name="Shi J."/>
            <person name="Smirnov S."/>
            <person name="Smith C."/>
            <person name="Sougnez C."/>
            <person name="Spencer B."/>
            <person name="Stalker J."/>
            <person name="Stange-thomann N."/>
            <person name="Stavropoulos S."/>
            <person name="Stetson K."/>
            <person name="Stone C."/>
            <person name="Stone S."/>
            <person name="Stubbs M."/>
            <person name="Talamas J."/>
            <person name="Tchuinga P."/>
            <person name="Tenzing P."/>
            <person name="Tesfaye S."/>
            <person name="Theodore J."/>
            <person name="Thoulutsang Y."/>
            <person name="Topham K."/>
            <person name="Towey S."/>
            <person name="Tsamla T."/>
            <person name="Tsomo N."/>
            <person name="Vallee D."/>
            <person name="Vassiliev H."/>
            <person name="Venkataraman V."/>
            <person name="Vinson J."/>
            <person name="Vo A."/>
            <person name="Wade C."/>
            <person name="Wang S."/>
            <person name="Wangchuk T."/>
            <person name="Wangdi T."/>
            <person name="Whittaker C."/>
            <person name="Wilkinson J."/>
            <person name="Wu Y."/>
            <person name="Wyman D."/>
            <person name="Yadav S."/>
            <person name="Yang S."/>
            <person name="Yang X."/>
            <person name="Yeager S."/>
            <person name="Yee E."/>
            <person name="Young G."/>
            <person name="Zainoun J."/>
            <person name="Zembeck L."/>
            <person name="Zimmer A."/>
            <person name="Zody M."/>
            <person name="Lander E."/>
        </authorList>
    </citation>
    <scope>NUCLEOTIDE SEQUENCE [LARGE SCALE GENOMIC DNA]</scope>
</reference>
<feature type="domain" description="Antistasin-like" evidence="7">
    <location>
        <begin position="263"/>
        <end position="291"/>
    </location>
</feature>
<dbReference type="InterPro" id="IPR020901">
    <property type="entry name" value="Prtase_inh_Kunz-CS"/>
</dbReference>
<dbReference type="InterPro" id="IPR050098">
    <property type="entry name" value="TFPI/VKTCI-like"/>
</dbReference>
<dbReference type="Proteomes" id="UP000007875">
    <property type="component" value="Unassembled WGS sequence"/>
</dbReference>
<keyword evidence="2" id="KW-0964">Secreted</keyword>
<evidence type="ECO:0000256" key="2">
    <source>
        <dbReference type="ARBA" id="ARBA00022525"/>
    </source>
</evidence>
<accession>H2YTV0</accession>
<name>H2YTV0_CIOSA</name>
<dbReference type="GeneTree" id="ENSGT00660000096608"/>
<dbReference type="SMART" id="SM00131">
    <property type="entry name" value="KU"/>
    <property type="match status" value="2"/>
</dbReference>
<reference evidence="8" key="2">
    <citation type="submission" date="2025-08" db="UniProtKB">
        <authorList>
            <consortium name="Ensembl"/>
        </authorList>
    </citation>
    <scope>IDENTIFICATION</scope>
</reference>
<dbReference type="PROSITE" id="PS51252">
    <property type="entry name" value="ANTISTASIN"/>
    <property type="match status" value="3"/>
</dbReference>
<dbReference type="Pfam" id="PF02822">
    <property type="entry name" value="Antistasin"/>
    <property type="match status" value="3"/>
</dbReference>
<dbReference type="GO" id="GO:0005615">
    <property type="term" value="C:extracellular space"/>
    <property type="evidence" value="ECO:0007669"/>
    <property type="project" value="TreeGrafter"/>
</dbReference>